<evidence type="ECO:0000259" key="1">
    <source>
        <dbReference type="Pfam" id="PF04471"/>
    </source>
</evidence>
<dbReference type="Pfam" id="PF04471">
    <property type="entry name" value="Mrr_cat"/>
    <property type="match status" value="1"/>
</dbReference>
<dbReference type="SUPFAM" id="SSF51004">
    <property type="entry name" value="C-terminal (heme d1) domain of cytochrome cd1-nitrite reductase"/>
    <property type="match status" value="1"/>
</dbReference>
<proteinExistence type="predicted"/>
<dbReference type="InterPro" id="IPR011856">
    <property type="entry name" value="tRNA_endonuc-like_dom_sf"/>
</dbReference>
<evidence type="ECO:0000313" key="3">
    <source>
        <dbReference type="Proteomes" id="UP000285961"/>
    </source>
</evidence>
<dbReference type="SUPFAM" id="SSF52980">
    <property type="entry name" value="Restriction endonuclease-like"/>
    <property type="match status" value="1"/>
</dbReference>
<dbReference type="GO" id="GO:0004519">
    <property type="term" value="F:endonuclease activity"/>
    <property type="evidence" value="ECO:0007669"/>
    <property type="project" value="UniProtKB-KW"/>
</dbReference>
<keyword evidence="2" id="KW-0255">Endonuclease</keyword>
<dbReference type="Gene3D" id="3.40.1350.10">
    <property type="match status" value="1"/>
</dbReference>
<dbReference type="InterPro" id="IPR007560">
    <property type="entry name" value="Restrct_endonuc_IV_Mrr"/>
</dbReference>
<sequence>MTRVYANWREYQEEVAAFFRRQGYTAEVEKLVEGVRAEHKIDVYVSFSQLGIESKWAVECKLWKTPVTKEKVLALKSLVEDIGADRGFIFSEKGFQSGANDAAFGTNILLISSLKDFERTALATPNKFKLVEKPGIGEDICSFFQFPLPEQPRTLLNYEDVVFVGNWHNGNIALLDPTERTIEKTIALDNYESITSLSKVREIRRYVPGKMAISGGKLFIGQIFSDFILAVDIETGAIIKRIAIAGGGEGELTSSCDGRYVYFASNKIPQFFVINSATYEHTAVPYPKGGRGVMSMLADPKDEFLYLGIQRGGNINGKTYPGGNSFLAVYDLRKRRYVRNIYLAEILNNRSDDSTPSSIIYDESANQIFVGMFQSRKGIYRIDAESHEIIENISFEPNKYNEHFPWVDPLSQVLYREFLLSINRNNRELAVIKRNSGELLKTVFLGDAPNGPNDLLVFNDEAIISYPSLNGLLFLPLQELLAPNPRMASTE</sequence>
<dbReference type="GO" id="GO:0003677">
    <property type="term" value="F:DNA binding"/>
    <property type="evidence" value="ECO:0007669"/>
    <property type="project" value="InterPro"/>
</dbReference>
<dbReference type="PANTHER" id="PTHR47197:SF3">
    <property type="entry name" value="DIHYDRO-HEME D1 DEHYDROGENASE"/>
    <property type="match status" value="1"/>
</dbReference>
<keyword evidence="2" id="KW-0540">Nuclease</keyword>
<dbReference type="GO" id="GO:0009307">
    <property type="term" value="P:DNA restriction-modification system"/>
    <property type="evidence" value="ECO:0007669"/>
    <property type="project" value="InterPro"/>
</dbReference>
<keyword evidence="2" id="KW-0378">Hydrolase</keyword>
<dbReference type="PANTHER" id="PTHR47197">
    <property type="entry name" value="PROTEIN NIRF"/>
    <property type="match status" value="1"/>
</dbReference>
<accession>A0A419ER73</accession>
<organism evidence="2 3">
    <name type="scientific">Candidatus Abyssobacteria bacterium SURF_17</name>
    <dbReference type="NCBI Taxonomy" id="2093361"/>
    <lineage>
        <taxon>Bacteria</taxon>
        <taxon>Pseudomonadati</taxon>
        <taxon>Candidatus Hydrogenedentota</taxon>
        <taxon>Candidatus Abyssobacteria</taxon>
    </lineage>
</organism>
<dbReference type="Proteomes" id="UP000285961">
    <property type="component" value="Unassembled WGS sequence"/>
</dbReference>
<dbReference type="AlphaFoldDB" id="A0A419ER73"/>
<dbReference type="InterPro" id="IPR051200">
    <property type="entry name" value="Host-pathogen_enzymatic-act"/>
</dbReference>
<comment type="caution">
    <text evidence="2">The sequence shown here is derived from an EMBL/GenBank/DDBJ whole genome shotgun (WGS) entry which is preliminary data.</text>
</comment>
<dbReference type="InterPro" id="IPR011335">
    <property type="entry name" value="Restrct_endonuc-II-like"/>
</dbReference>
<reference evidence="2 3" key="1">
    <citation type="journal article" date="2017" name="ISME J.">
        <title>Energy and carbon metabolisms in a deep terrestrial subsurface fluid microbial community.</title>
        <authorList>
            <person name="Momper L."/>
            <person name="Jungbluth S.P."/>
            <person name="Lee M.D."/>
            <person name="Amend J.P."/>
        </authorList>
    </citation>
    <scope>NUCLEOTIDE SEQUENCE [LARGE SCALE GENOMIC DNA]</scope>
    <source>
        <strain evidence="2">SURF_17</strain>
    </source>
</reference>
<dbReference type="Gene3D" id="2.130.10.10">
    <property type="entry name" value="YVTN repeat-like/Quinoprotein amine dehydrogenase"/>
    <property type="match status" value="1"/>
</dbReference>
<gene>
    <name evidence="2" type="ORF">C4532_17120</name>
</gene>
<protein>
    <submittedName>
        <fullName evidence="2">Restriction endonuclease</fullName>
    </submittedName>
</protein>
<dbReference type="InterPro" id="IPR015943">
    <property type="entry name" value="WD40/YVTN_repeat-like_dom_sf"/>
</dbReference>
<dbReference type="EMBL" id="QZKI01000121">
    <property type="protein sequence ID" value="RJP65946.1"/>
    <property type="molecule type" value="Genomic_DNA"/>
</dbReference>
<name>A0A419ER73_9BACT</name>
<dbReference type="InterPro" id="IPR011048">
    <property type="entry name" value="Haem_d1_sf"/>
</dbReference>
<feature type="domain" description="Restriction endonuclease type IV Mrr" evidence="1">
    <location>
        <begin position="7"/>
        <end position="112"/>
    </location>
</feature>
<evidence type="ECO:0000313" key="2">
    <source>
        <dbReference type="EMBL" id="RJP65946.1"/>
    </source>
</evidence>